<comment type="caution">
    <text evidence="1">The sequence shown here is derived from an EMBL/GenBank/DDBJ whole genome shotgun (WGS) entry which is preliminary data.</text>
</comment>
<sequence length="363" mass="42038">MEEYKTIEPSGISGYLSGLSDEQVNEVLALYHQNKVKISDIIQQYNLEEIYIGDFKNHLPSSVCKDYVCPDCLVYSWEKPKGRGELSIPFCPKCQTYMYSEYDAETIHTERALKEAQIKKLNLQPVIYRGDTLPFQLITQERFLNLDFESKVFIGAIAANCKSANTGSVPSWQIKKMKFYPLPALQNEIMNRLNFINNGVDQVNIEIDKGLVKALQEPVNQLESTMQERLDLWKKIAFAEVSEIFENQMHECGFYGYQDENTDQVLYPLLEDYSVAQIYNVIWRSVKKAATEYAKTENRAYAASTVLKYCLKHIAYKEENEEVIDNYNRHPYCRQSKISQYYFDSVLKIGDSGFEKAPSQDYL</sequence>
<keyword evidence="2" id="KW-1185">Reference proteome</keyword>
<dbReference type="EMBL" id="JAENRR010000040">
    <property type="protein sequence ID" value="MBK3518728.1"/>
    <property type="molecule type" value="Genomic_DNA"/>
</dbReference>
<reference evidence="1 2" key="1">
    <citation type="submission" date="2021-01" db="EMBL/GenBank/DDBJ databases">
        <title>Carboxyliciviraga sp.nov., isolated from coastal sediments.</title>
        <authorList>
            <person name="Lu D."/>
            <person name="Zhang T."/>
        </authorList>
    </citation>
    <scope>NUCLEOTIDE SEQUENCE [LARGE SCALE GENOMIC DNA]</scope>
    <source>
        <strain evidence="1 2">N1Y132</strain>
    </source>
</reference>
<proteinExistence type="predicted"/>
<gene>
    <name evidence="1" type="ORF">JIV24_15380</name>
</gene>
<dbReference type="RefSeq" id="WP_200465954.1">
    <property type="nucleotide sequence ID" value="NZ_JAENRR010000040.1"/>
</dbReference>
<dbReference type="Proteomes" id="UP000605676">
    <property type="component" value="Unassembled WGS sequence"/>
</dbReference>
<organism evidence="1 2">
    <name type="scientific">Carboxylicivirga marina</name>
    <dbReference type="NCBI Taxonomy" id="2800988"/>
    <lineage>
        <taxon>Bacteria</taxon>
        <taxon>Pseudomonadati</taxon>
        <taxon>Bacteroidota</taxon>
        <taxon>Bacteroidia</taxon>
        <taxon>Marinilabiliales</taxon>
        <taxon>Marinilabiliaceae</taxon>
        <taxon>Carboxylicivirga</taxon>
    </lineage>
</organism>
<accession>A0ABS1HN80</accession>
<name>A0ABS1HN80_9BACT</name>
<evidence type="ECO:0000313" key="2">
    <source>
        <dbReference type="Proteomes" id="UP000605676"/>
    </source>
</evidence>
<protein>
    <submittedName>
        <fullName evidence="1">Uncharacterized protein</fullName>
    </submittedName>
</protein>
<evidence type="ECO:0000313" key="1">
    <source>
        <dbReference type="EMBL" id="MBK3518728.1"/>
    </source>
</evidence>